<organism evidence="2 3">
    <name type="scientific">Blumeria graminis f. sp. triticale</name>
    <dbReference type="NCBI Taxonomy" id="1689686"/>
    <lineage>
        <taxon>Eukaryota</taxon>
        <taxon>Fungi</taxon>
        <taxon>Dikarya</taxon>
        <taxon>Ascomycota</taxon>
        <taxon>Pezizomycotina</taxon>
        <taxon>Leotiomycetes</taxon>
        <taxon>Erysiphales</taxon>
        <taxon>Erysiphaceae</taxon>
        <taxon>Blumeria</taxon>
    </lineage>
</organism>
<reference evidence="2" key="1">
    <citation type="submission" date="2020-10" db="EMBL/GenBank/DDBJ databases">
        <authorList>
            <person name="Muller C M."/>
        </authorList>
    </citation>
    <scope>NUCLEOTIDE SEQUENCE</scope>
    <source>
        <strain evidence="2">THUN-12</strain>
    </source>
</reference>
<evidence type="ECO:0000313" key="2">
    <source>
        <dbReference type="EMBL" id="CAD6503683.1"/>
    </source>
</evidence>
<feature type="compositionally biased region" description="Basic and acidic residues" evidence="1">
    <location>
        <begin position="27"/>
        <end position="41"/>
    </location>
</feature>
<gene>
    <name evidence="2" type="ORF">BGTH12_LOCUS5041</name>
</gene>
<evidence type="ECO:0000313" key="3">
    <source>
        <dbReference type="Proteomes" id="UP000683417"/>
    </source>
</evidence>
<proteinExistence type="predicted"/>
<name>A0A9W4D3V7_BLUGR</name>
<dbReference type="EMBL" id="CAJHIT010000007">
    <property type="protein sequence ID" value="CAD6503683.1"/>
    <property type="molecule type" value="Genomic_DNA"/>
</dbReference>
<comment type="caution">
    <text evidence="2">The sequence shown here is derived from an EMBL/GenBank/DDBJ whole genome shotgun (WGS) entry which is preliminary data.</text>
</comment>
<dbReference type="AlphaFoldDB" id="A0A9W4D3V7"/>
<evidence type="ECO:0000256" key="1">
    <source>
        <dbReference type="SAM" id="MobiDB-lite"/>
    </source>
</evidence>
<protein>
    <submittedName>
        <fullName evidence="2">BgTH12-03342</fullName>
    </submittedName>
</protein>
<feature type="region of interest" description="Disordered" evidence="1">
    <location>
        <begin position="25"/>
        <end position="46"/>
    </location>
</feature>
<dbReference type="Proteomes" id="UP000683417">
    <property type="component" value="Unassembled WGS sequence"/>
</dbReference>
<sequence>MIRYRPEFESFFSNEGIQSTVILADNNNRDDNGAESADLKSTKTGKNKYILPKGEKEEERIYHLYPSDRCKDLYKKSDGYKKKPEWRYKARGGIEIDSDNDSSRTYIPKWAKETPNESTNTTRSLMDLGKLYINPQDKFGARHYEVLENTLRIFFEKCRIAGIGENLFKDAFY</sequence>
<accession>A0A9W4D3V7</accession>